<comment type="caution">
    <text evidence="1">The sequence shown here is derived from an EMBL/GenBank/DDBJ whole genome shotgun (WGS) entry which is preliminary data.</text>
</comment>
<sequence length="332" mass="37218">MRRLENSLRFDWVFRLRPDMAWLNPVLPIHSFSPDRAYVPQPNFWPVNDQAALVPRAYMEVWFDAVADYFECSTEAWFPHGVGSPDCLLWRRLQTAISAGLLPRPQQYDFDTVIVREGDEGARCDSLTKTRNSACQLVTAFGTLGEADDELCVDAFNAWLQHSCTARFGAISAEDFERSAEHRESMERRKQRGGELWWKDEMRRIAEQREEPRQPPSTPVFAPDQNWYPLVISEKGSAGVNAGYVMQGFAVSDRLIDEVTGAVRCAARTIGEVGGGAGGGAGADCHLLMHQAMQLMHQAGARERTCIPACSQEEKEQLDQEIAALAPQIARN</sequence>
<accession>A0ABQ6MKN3</accession>
<reference evidence="1 2" key="1">
    <citation type="journal article" date="2023" name="Commun. Biol.">
        <title>Genome analysis of Parmales, the sister group of diatoms, reveals the evolutionary specialization of diatoms from phago-mixotrophs to photoautotrophs.</title>
        <authorList>
            <person name="Ban H."/>
            <person name="Sato S."/>
            <person name="Yoshikawa S."/>
            <person name="Yamada K."/>
            <person name="Nakamura Y."/>
            <person name="Ichinomiya M."/>
            <person name="Sato N."/>
            <person name="Blanc-Mathieu R."/>
            <person name="Endo H."/>
            <person name="Kuwata A."/>
            <person name="Ogata H."/>
        </authorList>
    </citation>
    <scope>NUCLEOTIDE SEQUENCE [LARGE SCALE GENOMIC DNA]</scope>
</reference>
<evidence type="ECO:0000313" key="2">
    <source>
        <dbReference type="Proteomes" id="UP001165060"/>
    </source>
</evidence>
<protein>
    <submittedName>
        <fullName evidence="1">Uncharacterized protein</fullName>
    </submittedName>
</protein>
<name>A0ABQ6MKN3_9STRA</name>
<keyword evidence="2" id="KW-1185">Reference proteome</keyword>
<organism evidence="1 2">
    <name type="scientific">Tetraparma gracilis</name>
    <dbReference type="NCBI Taxonomy" id="2962635"/>
    <lineage>
        <taxon>Eukaryota</taxon>
        <taxon>Sar</taxon>
        <taxon>Stramenopiles</taxon>
        <taxon>Ochrophyta</taxon>
        <taxon>Bolidophyceae</taxon>
        <taxon>Parmales</taxon>
        <taxon>Triparmaceae</taxon>
        <taxon>Tetraparma</taxon>
    </lineage>
</organism>
<gene>
    <name evidence="1" type="ORF">TeGR_g15012</name>
</gene>
<proteinExistence type="predicted"/>
<dbReference type="Proteomes" id="UP001165060">
    <property type="component" value="Unassembled WGS sequence"/>
</dbReference>
<evidence type="ECO:0000313" key="1">
    <source>
        <dbReference type="EMBL" id="GMI28316.1"/>
    </source>
</evidence>
<dbReference type="EMBL" id="BRYB01005736">
    <property type="protein sequence ID" value="GMI28316.1"/>
    <property type="molecule type" value="Genomic_DNA"/>
</dbReference>